<dbReference type="EMBL" id="AHFG01000030">
    <property type="protein sequence ID" value="EJR71947.1"/>
    <property type="molecule type" value="Genomic_DNA"/>
</dbReference>
<evidence type="ECO:0000313" key="2">
    <source>
        <dbReference type="EMBL" id="EJR71947.1"/>
    </source>
</evidence>
<dbReference type="EMBL" id="AHFG01000030">
    <property type="protein sequence ID" value="EJR71946.1"/>
    <property type="molecule type" value="Genomic_DNA"/>
</dbReference>
<sequence length="73" mass="8109">MKTFVKPSMVNCGKSESVIKGDCSWGKENFALDETGAYYTKKRKYVHAGWLPGYKEVFKCAVVDGCSSDSNQC</sequence>
<comment type="caution">
    <text evidence="2">The sequence shown here is derived from an EMBL/GenBank/DDBJ whole genome shotgun (WGS) entry which is preliminary data.</text>
</comment>
<protein>
    <submittedName>
        <fullName evidence="2">Uncharacterized protein</fullName>
    </submittedName>
</protein>
<dbReference type="AlphaFoldDB" id="A0A9W5KXC4"/>
<dbReference type="Proteomes" id="UP000006967">
    <property type="component" value="Unassembled WGS sequence"/>
</dbReference>
<accession>A0A9W5KXC4</accession>
<dbReference type="RefSeq" id="WP_000847606.1">
    <property type="nucleotide sequence ID" value="NZ_JH791881.1"/>
</dbReference>
<reference evidence="2 3" key="1">
    <citation type="submission" date="2012-04" db="EMBL/GenBank/DDBJ databases">
        <title>The Genome Sequence of Bacillus cereus VD154.</title>
        <authorList>
            <consortium name="The Broad Institute Genome Sequencing Platform"/>
            <consortium name="The Broad Institute Genome Sequencing Center for Infectious Disease"/>
            <person name="Feldgarden M."/>
            <person name="Van der Auwera G.A."/>
            <person name="Mahillon J."/>
            <person name="Duprez V."/>
            <person name="Timmery S."/>
            <person name="Mattelet C."/>
            <person name="Dierick K."/>
            <person name="Sun M."/>
            <person name="Yu Z."/>
            <person name="Zhu L."/>
            <person name="Hu X."/>
            <person name="Shank E.B."/>
            <person name="Swiecicka I."/>
            <person name="Hansen B.M."/>
            <person name="Andrup L."/>
            <person name="Young S.K."/>
            <person name="Zeng Q."/>
            <person name="Gargeya S."/>
            <person name="Fitzgerald M."/>
            <person name="Haas B."/>
            <person name="Abouelleil A."/>
            <person name="Alvarado L."/>
            <person name="Arachchi H.M."/>
            <person name="Berlin A."/>
            <person name="Chapman S.B."/>
            <person name="Goldberg J."/>
            <person name="Griggs A."/>
            <person name="Gujja S."/>
            <person name="Hansen M."/>
            <person name="Howarth C."/>
            <person name="Imamovic A."/>
            <person name="Larimer J."/>
            <person name="McCowen C."/>
            <person name="Montmayeur A."/>
            <person name="Murphy C."/>
            <person name="Neiman D."/>
            <person name="Pearson M."/>
            <person name="Priest M."/>
            <person name="Roberts A."/>
            <person name="Saif S."/>
            <person name="Shea T."/>
            <person name="Sisk P."/>
            <person name="Sykes S."/>
            <person name="Wortman J."/>
            <person name="Nusbaum C."/>
            <person name="Birren B."/>
        </authorList>
    </citation>
    <scope>NUCLEOTIDE SEQUENCE [LARGE SCALE GENOMIC DNA]</scope>
    <source>
        <strain evidence="2 3">VD154</strain>
    </source>
</reference>
<organism evidence="2 3">
    <name type="scientific">Bacillus cereus VD154</name>
    <dbReference type="NCBI Taxonomy" id="1053238"/>
    <lineage>
        <taxon>Bacteria</taxon>
        <taxon>Bacillati</taxon>
        <taxon>Bacillota</taxon>
        <taxon>Bacilli</taxon>
        <taxon>Bacillales</taxon>
        <taxon>Bacillaceae</taxon>
        <taxon>Bacillus</taxon>
        <taxon>Bacillus cereus group</taxon>
    </lineage>
</organism>
<proteinExistence type="predicted"/>
<gene>
    <name evidence="1" type="ORF">IK5_02844</name>
    <name evidence="2" type="ORF">IK5_02845</name>
</gene>
<evidence type="ECO:0000313" key="1">
    <source>
        <dbReference type="EMBL" id="EJR71946.1"/>
    </source>
</evidence>
<evidence type="ECO:0000313" key="3">
    <source>
        <dbReference type="Proteomes" id="UP000006967"/>
    </source>
</evidence>
<name>A0A9W5KXC4_BACCE</name>